<comment type="caution">
    <text evidence="6">The sequence shown here is derived from an EMBL/GenBank/DDBJ whole genome shotgun (WGS) entry which is preliminary data.</text>
</comment>
<dbReference type="InterPro" id="IPR000504">
    <property type="entry name" value="RRM_dom"/>
</dbReference>
<dbReference type="AlphaFoldDB" id="A0A835M6Y2"/>
<dbReference type="PROSITE" id="PS50102">
    <property type="entry name" value="RRM"/>
    <property type="match status" value="2"/>
</dbReference>
<accession>A0A835M6Y2</accession>
<keyword evidence="1" id="KW-0677">Repeat</keyword>
<dbReference type="SMART" id="SM00360">
    <property type="entry name" value="RRM"/>
    <property type="match status" value="2"/>
</dbReference>
<dbReference type="SUPFAM" id="SSF54928">
    <property type="entry name" value="RNA-binding domain, RBD"/>
    <property type="match status" value="2"/>
</dbReference>
<organism evidence="6 7">
    <name type="scientific">Coptis chinensis</name>
    <dbReference type="NCBI Taxonomy" id="261450"/>
    <lineage>
        <taxon>Eukaryota</taxon>
        <taxon>Viridiplantae</taxon>
        <taxon>Streptophyta</taxon>
        <taxon>Embryophyta</taxon>
        <taxon>Tracheophyta</taxon>
        <taxon>Spermatophyta</taxon>
        <taxon>Magnoliopsida</taxon>
        <taxon>Ranunculales</taxon>
        <taxon>Ranunculaceae</taxon>
        <taxon>Coptidoideae</taxon>
        <taxon>Coptis</taxon>
    </lineage>
</organism>
<feature type="region of interest" description="Disordered" evidence="4">
    <location>
        <begin position="201"/>
        <end position="223"/>
    </location>
</feature>
<feature type="compositionally biased region" description="Polar residues" evidence="4">
    <location>
        <begin position="107"/>
        <end position="117"/>
    </location>
</feature>
<evidence type="ECO:0000313" key="6">
    <source>
        <dbReference type="EMBL" id="KAF9621520.1"/>
    </source>
</evidence>
<keyword evidence="2 3" id="KW-0694">RNA-binding</keyword>
<dbReference type="GO" id="GO:0006417">
    <property type="term" value="P:regulation of translation"/>
    <property type="evidence" value="ECO:0007669"/>
    <property type="project" value="TreeGrafter"/>
</dbReference>
<dbReference type="Gene3D" id="3.30.70.330">
    <property type="match status" value="2"/>
</dbReference>
<dbReference type="CDD" id="cd12330">
    <property type="entry name" value="RRM2_Hrp1p"/>
    <property type="match status" value="1"/>
</dbReference>
<reference evidence="6 7" key="1">
    <citation type="submission" date="2020-10" db="EMBL/GenBank/DDBJ databases">
        <title>The Coptis chinensis genome and diversification of protoberbering-type alkaloids.</title>
        <authorList>
            <person name="Wang B."/>
            <person name="Shu S."/>
            <person name="Song C."/>
            <person name="Liu Y."/>
        </authorList>
    </citation>
    <scope>NUCLEOTIDE SEQUENCE [LARGE SCALE GENOMIC DNA]</scope>
    <source>
        <strain evidence="6">HL-2020</strain>
        <tissue evidence="6">Leaf</tissue>
    </source>
</reference>
<sequence length="383" mass="41738">MKMDSDQGKLFVGGISFETKEETLRDHFSKYGEVIDTVIMRDRVTSRPRGFGFVVFADPSVVDQALEENHVICSRTVEVKKAVPRGEQHQHYHNSNQEQHSRGFGRKSSSNAGGNNTQFRSKKIFVGGLSASVTEEEFRGYFEKFGRITDVVVMYDSTTHRPRGFGFITFDSEEAVESVMQNNFHELNNKSVEVKRAVPKDAATNSGRNHANNHNMRNGEGRGSIIGRYSGGYPTYNPMYNLYTGYGPRPVASYPYGAFGGYPMGGYGGVGFGAAPRSPWNGPGIVGLRRGLVPYVNAPFHPGYLNGGVGGYVGMTTADYHGIMGPDTNGKWNQGSSGDMQLSAGTSPMRLDGGISEDDSSGLMGSYEAAVGKQNQRAPGWTI</sequence>
<evidence type="ECO:0000256" key="2">
    <source>
        <dbReference type="ARBA" id="ARBA00022884"/>
    </source>
</evidence>
<evidence type="ECO:0000259" key="5">
    <source>
        <dbReference type="PROSITE" id="PS50102"/>
    </source>
</evidence>
<dbReference type="FunFam" id="3.30.70.330:FF:000040">
    <property type="entry name" value="Heterogeneous nuclear ribonucleoprotein A2/B1"/>
    <property type="match status" value="1"/>
</dbReference>
<name>A0A835M6Y2_9MAGN</name>
<evidence type="ECO:0000256" key="4">
    <source>
        <dbReference type="SAM" id="MobiDB-lite"/>
    </source>
</evidence>
<dbReference type="InterPro" id="IPR012677">
    <property type="entry name" value="Nucleotide-bd_a/b_plait_sf"/>
</dbReference>
<evidence type="ECO:0000256" key="1">
    <source>
        <dbReference type="ARBA" id="ARBA00022737"/>
    </source>
</evidence>
<dbReference type="Proteomes" id="UP000631114">
    <property type="component" value="Unassembled WGS sequence"/>
</dbReference>
<dbReference type="Pfam" id="PF00076">
    <property type="entry name" value="RRM_1"/>
    <property type="match status" value="2"/>
</dbReference>
<feature type="domain" description="RRM" evidence="5">
    <location>
        <begin position="8"/>
        <end position="84"/>
    </location>
</feature>
<dbReference type="InterPro" id="IPR035979">
    <property type="entry name" value="RBD_domain_sf"/>
</dbReference>
<keyword evidence="7" id="KW-1185">Reference proteome</keyword>
<gene>
    <name evidence="6" type="ORF">IFM89_022538</name>
</gene>
<dbReference type="GO" id="GO:0003729">
    <property type="term" value="F:mRNA binding"/>
    <property type="evidence" value="ECO:0007669"/>
    <property type="project" value="TreeGrafter"/>
</dbReference>
<feature type="region of interest" description="Disordered" evidence="4">
    <location>
        <begin position="84"/>
        <end position="117"/>
    </location>
</feature>
<dbReference type="EMBL" id="JADFTS010000002">
    <property type="protein sequence ID" value="KAF9621520.1"/>
    <property type="molecule type" value="Genomic_DNA"/>
</dbReference>
<feature type="domain" description="RRM" evidence="5">
    <location>
        <begin position="122"/>
        <end position="199"/>
    </location>
</feature>
<evidence type="ECO:0000256" key="3">
    <source>
        <dbReference type="PROSITE-ProRule" id="PRU00176"/>
    </source>
</evidence>
<evidence type="ECO:0000313" key="7">
    <source>
        <dbReference type="Proteomes" id="UP000631114"/>
    </source>
</evidence>
<dbReference type="PANTHER" id="PTHR48032">
    <property type="entry name" value="RNA-BINDING PROTEIN MUSASHI HOMOLOG RBP6"/>
    <property type="match status" value="1"/>
</dbReference>
<dbReference type="OrthoDB" id="1875751at2759"/>
<proteinExistence type="predicted"/>
<protein>
    <recommendedName>
        <fullName evidence="5">RRM domain-containing protein</fullName>
    </recommendedName>
</protein>
<dbReference type="PANTHER" id="PTHR48032:SF12">
    <property type="entry name" value="RRM DOMAIN-CONTAINING PROTEIN"/>
    <property type="match status" value="1"/>
</dbReference>
<feature type="compositionally biased region" description="Polar residues" evidence="4">
    <location>
        <begin position="203"/>
        <end position="216"/>
    </location>
</feature>
<dbReference type="FunFam" id="3.30.70.330:FF:000051">
    <property type="entry name" value="Heterogeneous nuclear ribonucleoprotein 1"/>
    <property type="match status" value="1"/>
</dbReference>